<dbReference type="SUPFAM" id="SSF47413">
    <property type="entry name" value="lambda repressor-like DNA-binding domains"/>
    <property type="match status" value="1"/>
</dbReference>
<sequence length="209" mass="22734">MSGGTIQEDHATKGDVSAKEISPADLWLGLQLRTLRKAAKLSMSELAQKASLSIGMISQIERGIASPSIRSLRQISDALGVAPAQFFHDGLQPPLEEMGKIVRKSGRRQLSLPRNGVAKQLLTPDLDGATEMLLVIVEPGGTSGPEHYVHKGEDAGIVLSGSLELWIEGHMHLLQEGDSFRFKSTLPHRFANPTDAETRVLWVITPPLY</sequence>
<gene>
    <name evidence="3" type="ORF">ABID44_003180</name>
</gene>
<dbReference type="Gene3D" id="2.60.120.10">
    <property type="entry name" value="Jelly Rolls"/>
    <property type="match status" value="1"/>
</dbReference>
<dbReference type="InterPro" id="IPR001387">
    <property type="entry name" value="Cro/C1-type_HTH"/>
</dbReference>
<dbReference type="InterPro" id="IPR014710">
    <property type="entry name" value="RmlC-like_jellyroll"/>
</dbReference>
<feature type="domain" description="HTH cro/C1-type" evidence="2">
    <location>
        <begin position="32"/>
        <end position="86"/>
    </location>
</feature>
<evidence type="ECO:0000313" key="4">
    <source>
        <dbReference type="Proteomes" id="UP001549143"/>
    </source>
</evidence>
<name>A0ABV2KP68_9HYPH</name>
<dbReference type="InterPro" id="IPR050807">
    <property type="entry name" value="TransReg_Diox_bact_type"/>
</dbReference>
<keyword evidence="1" id="KW-0238">DNA-binding</keyword>
<dbReference type="Pfam" id="PF01381">
    <property type="entry name" value="HTH_3"/>
    <property type="match status" value="1"/>
</dbReference>
<dbReference type="InterPro" id="IPR013096">
    <property type="entry name" value="Cupin_2"/>
</dbReference>
<accession>A0ABV2KP68</accession>
<dbReference type="Gene3D" id="1.10.260.40">
    <property type="entry name" value="lambda repressor-like DNA-binding domains"/>
    <property type="match status" value="1"/>
</dbReference>
<evidence type="ECO:0000313" key="3">
    <source>
        <dbReference type="EMBL" id="MET3662829.1"/>
    </source>
</evidence>
<dbReference type="RefSeq" id="WP_354152666.1">
    <property type="nucleotide sequence ID" value="NZ_JBEPMN010000015.1"/>
</dbReference>
<dbReference type="PANTHER" id="PTHR46797">
    <property type="entry name" value="HTH-TYPE TRANSCRIPTIONAL REGULATOR"/>
    <property type="match status" value="1"/>
</dbReference>
<evidence type="ECO:0000256" key="1">
    <source>
        <dbReference type="ARBA" id="ARBA00023125"/>
    </source>
</evidence>
<dbReference type="CDD" id="cd00093">
    <property type="entry name" value="HTH_XRE"/>
    <property type="match status" value="1"/>
</dbReference>
<dbReference type="InterPro" id="IPR011051">
    <property type="entry name" value="RmlC_Cupin_sf"/>
</dbReference>
<dbReference type="EMBL" id="JBEPMN010000015">
    <property type="protein sequence ID" value="MET3662829.1"/>
    <property type="molecule type" value="Genomic_DNA"/>
</dbReference>
<reference evidence="3 4" key="1">
    <citation type="submission" date="2024-06" db="EMBL/GenBank/DDBJ databases">
        <title>Genomic Encyclopedia of Type Strains, Phase IV (KMG-IV): sequencing the most valuable type-strain genomes for metagenomic binning, comparative biology and taxonomic classification.</title>
        <authorList>
            <person name="Goeker M."/>
        </authorList>
    </citation>
    <scope>NUCLEOTIDE SEQUENCE [LARGE SCALE GENOMIC DNA]</scope>
    <source>
        <strain evidence="3 4">DSM 19730</strain>
    </source>
</reference>
<proteinExistence type="predicted"/>
<dbReference type="PANTHER" id="PTHR46797:SF2">
    <property type="entry name" value="TRANSCRIPTIONAL REGULATOR"/>
    <property type="match status" value="1"/>
</dbReference>
<keyword evidence="4" id="KW-1185">Reference proteome</keyword>
<dbReference type="CDD" id="cd02209">
    <property type="entry name" value="cupin_XRE_C"/>
    <property type="match status" value="1"/>
</dbReference>
<dbReference type="SMART" id="SM00530">
    <property type="entry name" value="HTH_XRE"/>
    <property type="match status" value="1"/>
</dbReference>
<dbReference type="InterPro" id="IPR010982">
    <property type="entry name" value="Lambda_DNA-bd_dom_sf"/>
</dbReference>
<evidence type="ECO:0000259" key="2">
    <source>
        <dbReference type="PROSITE" id="PS50943"/>
    </source>
</evidence>
<dbReference type="Pfam" id="PF07883">
    <property type="entry name" value="Cupin_2"/>
    <property type="match status" value="1"/>
</dbReference>
<dbReference type="SUPFAM" id="SSF51182">
    <property type="entry name" value="RmlC-like cupins"/>
    <property type="match status" value="1"/>
</dbReference>
<organism evidence="3 4">
    <name type="scientific">Aquamicrobium ahrensii</name>
    <dbReference type="NCBI Taxonomy" id="469551"/>
    <lineage>
        <taxon>Bacteria</taxon>
        <taxon>Pseudomonadati</taxon>
        <taxon>Pseudomonadota</taxon>
        <taxon>Alphaproteobacteria</taxon>
        <taxon>Hyphomicrobiales</taxon>
        <taxon>Phyllobacteriaceae</taxon>
        <taxon>Aquamicrobium</taxon>
    </lineage>
</organism>
<comment type="caution">
    <text evidence="3">The sequence shown here is derived from an EMBL/GenBank/DDBJ whole genome shotgun (WGS) entry which is preliminary data.</text>
</comment>
<protein>
    <submittedName>
        <fullName evidence="3">Transcriptional regulator with XRE-family HTH domain</fullName>
    </submittedName>
</protein>
<dbReference type="PROSITE" id="PS50943">
    <property type="entry name" value="HTH_CROC1"/>
    <property type="match status" value="1"/>
</dbReference>
<dbReference type="Proteomes" id="UP001549143">
    <property type="component" value="Unassembled WGS sequence"/>
</dbReference>